<dbReference type="Proteomes" id="UP000001307">
    <property type="component" value="Unassembled WGS sequence"/>
</dbReference>
<proteinExistence type="predicted"/>
<name>E4XWR8_OIKDI</name>
<keyword evidence="1" id="KW-0472">Membrane</keyword>
<evidence type="ECO:0000256" key="1">
    <source>
        <dbReference type="SAM" id="Phobius"/>
    </source>
</evidence>
<dbReference type="InParanoid" id="E4XWR8"/>
<keyword evidence="3" id="KW-1185">Reference proteome</keyword>
<keyword evidence="1" id="KW-1133">Transmembrane helix</keyword>
<gene>
    <name evidence="2" type="ORF">GSOID_T00007094001</name>
</gene>
<accession>E4XWR8</accession>
<feature type="transmembrane region" description="Helical" evidence="1">
    <location>
        <begin position="53"/>
        <end position="72"/>
    </location>
</feature>
<organism evidence="2">
    <name type="scientific">Oikopleura dioica</name>
    <name type="common">Tunicate</name>
    <dbReference type="NCBI Taxonomy" id="34765"/>
    <lineage>
        <taxon>Eukaryota</taxon>
        <taxon>Metazoa</taxon>
        <taxon>Chordata</taxon>
        <taxon>Tunicata</taxon>
        <taxon>Appendicularia</taxon>
        <taxon>Copelata</taxon>
        <taxon>Oikopleuridae</taxon>
        <taxon>Oikopleura</taxon>
    </lineage>
</organism>
<sequence>MEIPSNFFTAPARHGTVTILVPRHGKAFAVKKIDLRHGKARAGDDEIRLDYELVNHFFACIYFILLNLNYTAGILGRARINLGNSTPSTSRATSLNGDSL</sequence>
<evidence type="ECO:0000313" key="3">
    <source>
        <dbReference type="Proteomes" id="UP000001307"/>
    </source>
</evidence>
<evidence type="ECO:0000313" key="2">
    <source>
        <dbReference type="EMBL" id="CBY14112.1"/>
    </source>
</evidence>
<reference evidence="2" key="1">
    <citation type="journal article" date="2010" name="Science">
        <title>Plasticity of animal genome architecture unmasked by rapid evolution of a pelagic tunicate.</title>
        <authorList>
            <person name="Denoeud F."/>
            <person name="Henriet S."/>
            <person name="Mungpakdee S."/>
            <person name="Aury J.M."/>
            <person name="Da Silva C."/>
            <person name="Brinkmann H."/>
            <person name="Mikhaleva J."/>
            <person name="Olsen L.C."/>
            <person name="Jubin C."/>
            <person name="Canestro C."/>
            <person name="Bouquet J.M."/>
            <person name="Danks G."/>
            <person name="Poulain J."/>
            <person name="Campsteijn C."/>
            <person name="Adamski M."/>
            <person name="Cross I."/>
            <person name="Yadetie F."/>
            <person name="Muffato M."/>
            <person name="Louis A."/>
            <person name="Butcher S."/>
            <person name="Tsagkogeorga G."/>
            <person name="Konrad A."/>
            <person name="Singh S."/>
            <person name="Jensen M.F."/>
            <person name="Cong E.H."/>
            <person name="Eikeseth-Otteraa H."/>
            <person name="Noel B."/>
            <person name="Anthouard V."/>
            <person name="Porcel B.M."/>
            <person name="Kachouri-Lafond R."/>
            <person name="Nishino A."/>
            <person name="Ugolini M."/>
            <person name="Chourrout P."/>
            <person name="Nishida H."/>
            <person name="Aasland R."/>
            <person name="Huzurbazar S."/>
            <person name="Westhof E."/>
            <person name="Delsuc F."/>
            <person name="Lehrach H."/>
            <person name="Reinhardt R."/>
            <person name="Weissenbach J."/>
            <person name="Roy S.W."/>
            <person name="Artiguenave F."/>
            <person name="Postlethwait J.H."/>
            <person name="Manak J.R."/>
            <person name="Thompson E.M."/>
            <person name="Jaillon O."/>
            <person name="Du Pasquier L."/>
            <person name="Boudinot P."/>
            <person name="Liberles D.A."/>
            <person name="Volff J.N."/>
            <person name="Philippe H."/>
            <person name="Lenhard B."/>
            <person name="Roest Crollius H."/>
            <person name="Wincker P."/>
            <person name="Chourrout D."/>
        </authorList>
    </citation>
    <scope>NUCLEOTIDE SEQUENCE [LARGE SCALE GENOMIC DNA]</scope>
</reference>
<protein>
    <submittedName>
        <fullName evidence="2">Uncharacterized protein</fullName>
    </submittedName>
</protein>
<dbReference type="EMBL" id="FN653254">
    <property type="protein sequence ID" value="CBY14112.1"/>
    <property type="molecule type" value="Genomic_DNA"/>
</dbReference>
<dbReference type="AlphaFoldDB" id="E4XWR8"/>
<keyword evidence="1" id="KW-0812">Transmembrane</keyword>